<protein>
    <recommendedName>
        <fullName evidence="8">Pre-mRNA-processing factor 17</fullName>
    </recommendedName>
    <alternativeName>
        <fullName evidence="10">Cell division cycle 40 homolog</fullName>
    </alternativeName>
    <alternativeName>
        <fullName evidence="9">PRP17 homolog</fullName>
    </alternativeName>
</protein>
<dbReference type="Gene3D" id="2.130.10.10">
    <property type="entry name" value="YVTN repeat-like/Quinoprotein amine dehydrogenase"/>
    <property type="match status" value="1"/>
</dbReference>
<sequence>MATSLPLVEYGSSGEGSDEDAPEINYEESAKVLSSLKDKFSMNSTPAVRNKEPQTNLLRIDSKTKEITYNPTYEQLFAPEVGPVNPNKTQQQLAHKNMLSGFMEPAHIDLFQFENQRRTYQSFGFAVDPSADKSGNELEYIGDVGTMMEHGGASIFEKKVVRTGEKRKRLEKGDPAVIDGYQGPWREYKDQIKVSCPTPEEKAIIEAQKGSKLKKKRRDEEEETIEETTVLHIDDPVDYMGRSFLHIPQDIGINLRSEDPPEKCFIPKKCIHTWSGHTKAVSNCRLFPKSGHLVLSGSMDNNLKLWEVYNERRCIRTYSGHIKAIRDICFNNDGSKFLSCAYDRYIKLWDTETGQCINHFTNQKTAYCLAFNPDEDKQHLFIAGCVDKKIYTWDTTSGEIVQEYDRHLGPVNTVTFVDENRRFVSTSDDKSLRVWEWDIPVDMKYVAEPHMHSMPAVTLDPTGKWLACQSMDNQILCYGVHTNFRLNRRKAFKGHNVAGYSCKIAFSPDASIVASGEANGSVCFWDWKTKKMKSKFKAHEGVCIAVRWLPHETSKVVTCGWDGLLKLWD</sequence>
<keyword evidence="3" id="KW-0507">mRNA processing</keyword>
<dbReference type="Proteomes" id="UP000007879">
    <property type="component" value="Unassembled WGS sequence"/>
</dbReference>
<evidence type="ECO:0000256" key="10">
    <source>
        <dbReference type="ARBA" id="ARBA00076678"/>
    </source>
</evidence>
<reference evidence="13" key="2">
    <citation type="submission" date="2017-05" db="UniProtKB">
        <authorList>
            <consortium name="EnsemblMetazoa"/>
        </authorList>
    </citation>
    <scope>IDENTIFICATION</scope>
</reference>
<dbReference type="OrthoDB" id="10257301at2759"/>
<dbReference type="PROSITE" id="PS50082">
    <property type="entry name" value="WD_REPEATS_2"/>
    <property type="match status" value="5"/>
</dbReference>
<keyword evidence="6" id="KW-0508">mRNA splicing</keyword>
<dbReference type="EnsemblMetazoa" id="XM_003384005.3">
    <property type="protein sequence ID" value="XP_003384053.1"/>
    <property type="gene ID" value="LOC100636188"/>
</dbReference>
<dbReference type="PRINTS" id="PR00320">
    <property type="entry name" value="GPROTEINBRPT"/>
</dbReference>
<name>A0A1X7VJI7_AMPQE</name>
<dbReference type="PROSITE" id="PS00678">
    <property type="entry name" value="WD_REPEATS_1"/>
    <property type="match status" value="1"/>
</dbReference>
<dbReference type="InterPro" id="IPR001680">
    <property type="entry name" value="WD40_rpt"/>
</dbReference>
<evidence type="ECO:0000256" key="7">
    <source>
        <dbReference type="ARBA" id="ARBA00023242"/>
    </source>
</evidence>
<keyword evidence="14" id="KW-1185">Reference proteome</keyword>
<keyword evidence="7" id="KW-0539">Nucleus</keyword>
<dbReference type="Pfam" id="PF00400">
    <property type="entry name" value="WD40"/>
    <property type="match status" value="6"/>
</dbReference>
<keyword evidence="5" id="KW-0677">Repeat</keyword>
<reference evidence="14" key="1">
    <citation type="journal article" date="2010" name="Nature">
        <title>The Amphimedon queenslandica genome and the evolution of animal complexity.</title>
        <authorList>
            <person name="Srivastava M."/>
            <person name="Simakov O."/>
            <person name="Chapman J."/>
            <person name="Fahey B."/>
            <person name="Gauthier M.E."/>
            <person name="Mitros T."/>
            <person name="Richards G.S."/>
            <person name="Conaco C."/>
            <person name="Dacre M."/>
            <person name="Hellsten U."/>
            <person name="Larroux C."/>
            <person name="Putnam N.H."/>
            <person name="Stanke M."/>
            <person name="Adamska M."/>
            <person name="Darling A."/>
            <person name="Degnan S.M."/>
            <person name="Oakley T.H."/>
            <person name="Plachetzki D.C."/>
            <person name="Zhai Y."/>
            <person name="Adamski M."/>
            <person name="Calcino A."/>
            <person name="Cummins S.F."/>
            <person name="Goodstein D.M."/>
            <person name="Harris C."/>
            <person name="Jackson D.J."/>
            <person name="Leys S.P."/>
            <person name="Shu S."/>
            <person name="Woodcroft B.J."/>
            <person name="Vervoort M."/>
            <person name="Kosik K.S."/>
            <person name="Manning G."/>
            <person name="Degnan B.M."/>
            <person name="Rokhsar D.S."/>
        </authorList>
    </citation>
    <scope>NUCLEOTIDE SEQUENCE [LARGE SCALE GENOMIC DNA]</scope>
</reference>
<dbReference type="STRING" id="400682.A0A1X7VJI7"/>
<feature type="repeat" description="WD" evidence="11">
    <location>
        <begin position="404"/>
        <end position="436"/>
    </location>
</feature>
<dbReference type="OMA" id="TLWHPHE"/>
<dbReference type="SMART" id="SM00320">
    <property type="entry name" value="WD40"/>
    <property type="match status" value="7"/>
</dbReference>
<comment type="subcellular location">
    <subcellularLocation>
        <location evidence="1">Nucleus</location>
    </subcellularLocation>
</comment>
<dbReference type="GO" id="GO:0000398">
    <property type="term" value="P:mRNA splicing, via spliceosome"/>
    <property type="evidence" value="ECO:0007669"/>
    <property type="project" value="InterPro"/>
</dbReference>
<dbReference type="GO" id="GO:0071013">
    <property type="term" value="C:catalytic step 2 spliceosome"/>
    <property type="evidence" value="ECO:0007669"/>
    <property type="project" value="InterPro"/>
</dbReference>
<evidence type="ECO:0000256" key="9">
    <source>
        <dbReference type="ARBA" id="ARBA00075265"/>
    </source>
</evidence>
<dbReference type="FunCoup" id="A0A1X7VJI7">
    <property type="interactions" value="559"/>
</dbReference>
<dbReference type="eggNOG" id="KOG0282">
    <property type="taxonomic scope" value="Eukaryota"/>
</dbReference>
<dbReference type="CDD" id="cd00200">
    <property type="entry name" value="WD40"/>
    <property type="match status" value="1"/>
</dbReference>
<feature type="repeat" description="WD" evidence="11">
    <location>
        <begin position="536"/>
        <end position="569"/>
    </location>
</feature>
<dbReference type="PANTHER" id="PTHR43979:SF1">
    <property type="entry name" value="PRE-MRNA-PROCESSING FACTOR 17"/>
    <property type="match status" value="1"/>
</dbReference>
<dbReference type="InParanoid" id="A0A1X7VJI7"/>
<dbReference type="InterPro" id="IPR020472">
    <property type="entry name" value="WD40_PAC1"/>
</dbReference>
<dbReference type="AlphaFoldDB" id="A0A1X7VJI7"/>
<keyword evidence="4" id="KW-0747">Spliceosome</keyword>
<evidence type="ECO:0000256" key="12">
    <source>
        <dbReference type="SAM" id="MobiDB-lite"/>
    </source>
</evidence>
<evidence type="ECO:0000256" key="11">
    <source>
        <dbReference type="PROSITE-ProRule" id="PRU00221"/>
    </source>
</evidence>
<evidence type="ECO:0000256" key="1">
    <source>
        <dbReference type="ARBA" id="ARBA00004123"/>
    </source>
</evidence>
<dbReference type="EnsemblMetazoa" id="Aqu2.1.39975_001">
    <property type="protein sequence ID" value="Aqu2.1.39975_001"/>
    <property type="gene ID" value="Aqu2.1.39975"/>
</dbReference>
<dbReference type="PROSITE" id="PS50294">
    <property type="entry name" value="WD_REPEATS_REGION"/>
    <property type="match status" value="4"/>
</dbReference>
<evidence type="ECO:0000256" key="4">
    <source>
        <dbReference type="ARBA" id="ARBA00022728"/>
    </source>
</evidence>
<gene>
    <name evidence="13" type="primary">100636188</name>
</gene>
<evidence type="ECO:0000313" key="13">
    <source>
        <dbReference type="EnsemblMetazoa" id="Aqu2.1.39975_001"/>
    </source>
</evidence>
<keyword evidence="2 11" id="KW-0853">WD repeat</keyword>
<evidence type="ECO:0000313" key="14">
    <source>
        <dbReference type="Proteomes" id="UP000007879"/>
    </source>
</evidence>
<feature type="repeat" description="WD" evidence="11">
    <location>
        <begin position="504"/>
        <end position="535"/>
    </location>
</feature>
<evidence type="ECO:0000256" key="5">
    <source>
        <dbReference type="ARBA" id="ARBA00022737"/>
    </source>
</evidence>
<feature type="repeat" description="WD" evidence="11">
    <location>
        <begin position="318"/>
        <end position="359"/>
    </location>
</feature>
<dbReference type="SUPFAM" id="SSF50978">
    <property type="entry name" value="WD40 repeat-like"/>
    <property type="match status" value="1"/>
</dbReference>
<evidence type="ECO:0000256" key="2">
    <source>
        <dbReference type="ARBA" id="ARBA00022574"/>
    </source>
</evidence>
<evidence type="ECO:0000256" key="3">
    <source>
        <dbReference type="ARBA" id="ARBA00022664"/>
    </source>
</evidence>
<dbReference type="PANTHER" id="PTHR43979">
    <property type="entry name" value="PRE-MRNA-PROCESSING FACTOR 17"/>
    <property type="match status" value="1"/>
</dbReference>
<dbReference type="GO" id="GO:0003729">
    <property type="term" value="F:mRNA binding"/>
    <property type="evidence" value="ECO:0007669"/>
    <property type="project" value="TreeGrafter"/>
</dbReference>
<dbReference type="InterPro" id="IPR015943">
    <property type="entry name" value="WD40/YVTN_repeat-like_dom_sf"/>
</dbReference>
<accession>A0A1X7VJI7</accession>
<feature type="repeat" description="WD" evidence="11">
    <location>
        <begin position="274"/>
        <end position="308"/>
    </location>
</feature>
<dbReference type="InterPro" id="IPR032847">
    <property type="entry name" value="PRPF17"/>
</dbReference>
<dbReference type="FunFam" id="2.130.10.10:FF:000034">
    <property type="entry name" value="Pre-mRNA-processing factor 17, putative"/>
    <property type="match status" value="1"/>
</dbReference>
<proteinExistence type="predicted"/>
<dbReference type="InterPro" id="IPR036322">
    <property type="entry name" value="WD40_repeat_dom_sf"/>
</dbReference>
<evidence type="ECO:0000256" key="6">
    <source>
        <dbReference type="ARBA" id="ARBA00023187"/>
    </source>
</evidence>
<dbReference type="InterPro" id="IPR019775">
    <property type="entry name" value="WD40_repeat_CS"/>
</dbReference>
<evidence type="ECO:0000256" key="8">
    <source>
        <dbReference type="ARBA" id="ARBA00068146"/>
    </source>
</evidence>
<dbReference type="KEGG" id="aqu:100636188"/>
<organism evidence="13">
    <name type="scientific">Amphimedon queenslandica</name>
    <name type="common">Sponge</name>
    <dbReference type="NCBI Taxonomy" id="400682"/>
    <lineage>
        <taxon>Eukaryota</taxon>
        <taxon>Metazoa</taxon>
        <taxon>Porifera</taxon>
        <taxon>Demospongiae</taxon>
        <taxon>Heteroscleromorpha</taxon>
        <taxon>Haplosclerida</taxon>
        <taxon>Niphatidae</taxon>
        <taxon>Amphimedon</taxon>
    </lineage>
</organism>
<feature type="region of interest" description="Disordered" evidence="12">
    <location>
        <begin position="1"/>
        <end position="24"/>
    </location>
</feature>